<dbReference type="Proteomes" id="UP000516672">
    <property type="component" value="Chromosome"/>
</dbReference>
<sequence>MKKILLIALFSSLLFGCAKTKEEKLQEERNKLDVMVQQLVRNALKDGDSAKFRNQWELCGEVNAKNSFGAYTGFQRFIASKEKIYFENEYNSDSYSISAFNQVWNTDCKK</sequence>
<feature type="chain" id="PRO_5035161568" description="Lipoprotein" evidence="1">
    <location>
        <begin position="21"/>
        <end position="110"/>
    </location>
</feature>
<reference evidence="3" key="2">
    <citation type="submission" date="2020-10" db="EMBL/GenBank/DDBJ databases">
        <title>Clinical and molecular characterization of Acinetobacter seifertii in Taiwan.</title>
        <authorList>
            <person name="Li L.-H."/>
            <person name="Yang Y.-S."/>
            <person name="Sun J.-R."/>
            <person name="Huang T.-W."/>
            <person name="Huang W.-C."/>
            <person name="Wang Y.-C."/>
            <person name="Kuo T.-H."/>
            <person name="Kuo S.-C."/>
            <person name="Chen T.-L."/>
        </authorList>
    </citation>
    <scope>NUCLEOTIDE SEQUENCE [LARGE SCALE GENOMIC DNA]</scope>
    <source>
        <strain evidence="3">AS42</strain>
    </source>
</reference>
<dbReference type="RefSeq" id="WP_190981837.1">
    <property type="nucleotide sequence ID" value="NZ_CP061568.1"/>
</dbReference>
<evidence type="ECO:0000313" key="3">
    <source>
        <dbReference type="Proteomes" id="UP000516672"/>
    </source>
</evidence>
<dbReference type="PROSITE" id="PS51257">
    <property type="entry name" value="PROKAR_LIPOPROTEIN"/>
    <property type="match status" value="1"/>
</dbReference>
<evidence type="ECO:0000313" key="2">
    <source>
        <dbReference type="EMBL" id="QOD74803.1"/>
    </source>
</evidence>
<dbReference type="EMBL" id="CP061828">
    <property type="protein sequence ID" value="QOD74803.1"/>
    <property type="molecule type" value="Genomic_DNA"/>
</dbReference>
<dbReference type="AlphaFoldDB" id="A0A7H2Q6G6"/>
<keyword evidence="1" id="KW-0732">Signal</keyword>
<name>A0A7H2Q6G6_9GAMM</name>
<protein>
    <recommendedName>
        <fullName evidence="4">Lipoprotein</fullName>
    </recommendedName>
</protein>
<accession>A0A7H2Q6G6</accession>
<gene>
    <name evidence="2" type="ORF">IC779_08940</name>
</gene>
<evidence type="ECO:0000256" key="1">
    <source>
        <dbReference type="SAM" id="SignalP"/>
    </source>
</evidence>
<reference evidence="2 3" key="1">
    <citation type="submission" date="2020-09" db="EMBL/GenBank/DDBJ databases">
        <authorList>
            <person name="Chen F.-J."/>
            <person name="Lee Y.-T."/>
        </authorList>
    </citation>
    <scope>NUCLEOTIDE SEQUENCE [LARGE SCALE GENOMIC DNA]</scope>
    <source>
        <strain evidence="2 3">AS42</strain>
    </source>
</reference>
<feature type="signal peptide" evidence="1">
    <location>
        <begin position="1"/>
        <end position="20"/>
    </location>
</feature>
<evidence type="ECO:0008006" key="4">
    <source>
        <dbReference type="Google" id="ProtNLM"/>
    </source>
</evidence>
<organism evidence="2 3">
    <name type="scientific">Acinetobacter seifertii</name>
    <dbReference type="NCBI Taxonomy" id="1530123"/>
    <lineage>
        <taxon>Bacteria</taxon>
        <taxon>Pseudomonadati</taxon>
        <taxon>Pseudomonadota</taxon>
        <taxon>Gammaproteobacteria</taxon>
        <taxon>Moraxellales</taxon>
        <taxon>Moraxellaceae</taxon>
        <taxon>Acinetobacter</taxon>
        <taxon>Acinetobacter calcoaceticus/baumannii complex</taxon>
    </lineage>
</organism>
<proteinExistence type="predicted"/>